<evidence type="ECO:0000313" key="22">
    <source>
        <dbReference type="Proteomes" id="UP000276776"/>
    </source>
</evidence>
<evidence type="ECO:0000256" key="2">
    <source>
        <dbReference type="ARBA" id="ARBA00004123"/>
    </source>
</evidence>
<reference evidence="21 22" key="2">
    <citation type="submission" date="2018-11" db="EMBL/GenBank/DDBJ databases">
        <authorList>
            <consortium name="Pathogen Informatics"/>
        </authorList>
    </citation>
    <scope>NUCLEOTIDE SEQUENCE [LARGE SCALE GENOMIC DNA]</scope>
</reference>
<evidence type="ECO:0000256" key="15">
    <source>
        <dbReference type="ARBA" id="ARBA00023242"/>
    </source>
</evidence>
<proteinExistence type="inferred from homology"/>
<comment type="catalytic activity">
    <reaction evidence="17">
        <text>ATP + H2O = ADP + phosphate + H(+)</text>
        <dbReference type="Rhea" id="RHEA:13065"/>
        <dbReference type="ChEBI" id="CHEBI:15377"/>
        <dbReference type="ChEBI" id="CHEBI:15378"/>
        <dbReference type="ChEBI" id="CHEBI:30616"/>
        <dbReference type="ChEBI" id="CHEBI:43474"/>
        <dbReference type="ChEBI" id="CHEBI:456216"/>
    </reaction>
</comment>
<dbReference type="Gene3D" id="1.10.287.510">
    <property type="entry name" value="Helix hairpin bin"/>
    <property type="match status" value="1"/>
</dbReference>
<keyword evidence="10 18" id="KW-0862">Zinc</keyword>
<keyword evidence="14" id="KW-0234">DNA repair</keyword>
<keyword evidence="7" id="KW-0547">Nucleotide-binding</keyword>
<feature type="coiled-coil region" evidence="19">
    <location>
        <begin position="427"/>
        <end position="515"/>
    </location>
</feature>
<evidence type="ECO:0000256" key="16">
    <source>
        <dbReference type="ARBA" id="ARBA00023254"/>
    </source>
</evidence>
<reference evidence="23" key="1">
    <citation type="submission" date="2017-02" db="UniProtKB">
        <authorList>
            <consortium name="WormBaseParasite"/>
        </authorList>
    </citation>
    <scope>IDENTIFICATION</scope>
</reference>
<dbReference type="InterPro" id="IPR027417">
    <property type="entry name" value="P-loop_NTPase"/>
</dbReference>
<dbReference type="Pfam" id="PF13476">
    <property type="entry name" value="AAA_23"/>
    <property type="match status" value="1"/>
</dbReference>
<comment type="similarity">
    <text evidence="4">Belongs to the SMC family. RAD50 subfamily.</text>
</comment>
<dbReference type="GO" id="GO:0043047">
    <property type="term" value="F:single-stranded telomeric DNA binding"/>
    <property type="evidence" value="ECO:0007669"/>
    <property type="project" value="TreeGrafter"/>
</dbReference>
<organism evidence="23">
    <name type="scientific">Thelazia callipaeda</name>
    <name type="common">Oriental eyeworm</name>
    <name type="synonym">Parasitic nematode</name>
    <dbReference type="NCBI Taxonomy" id="103827"/>
    <lineage>
        <taxon>Eukaryota</taxon>
        <taxon>Metazoa</taxon>
        <taxon>Ecdysozoa</taxon>
        <taxon>Nematoda</taxon>
        <taxon>Chromadorea</taxon>
        <taxon>Rhabditida</taxon>
        <taxon>Spirurina</taxon>
        <taxon>Spiruromorpha</taxon>
        <taxon>Thelazioidea</taxon>
        <taxon>Thelaziidae</taxon>
        <taxon>Thelazia</taxon>
    </lineage>
</organism>
<evidence type="ECO:0000313" key="21">
    <source>
        <dbReference type="EMBL" id="VDN05001.1"/>
    </source>
</evidence>
<evidence type="ECO:0000256" key="11">
    <source>
        <dbReference type="ARBA" id="ARBA00022840"/>
    </source>
</evidence>
<dbReference type="InterPro" id="IPR038729">
    <property type="entry name" value="Rad50/SbcC_AAA"/>
</dbReference>
<feature type="coiled-coil region" evidence="19">
    <location>
        <begin position="541"/>
        <end position="630"/>
    </location>
</feature>
<name>A0A0N5D3N2_THECL</name>
<comment type="subcellular location">
    <subcellularLocation>
        <location evidence="3">Chromosome</location>
    </subcellularLocation>
    <subcellularLocation>
        <location evidence="2">Nucleus</location>
    </subcellularLocation>
</comment>
<keyword evidence="22" id="KW-1185">Reference proteome</keyword>
<dbReference type="GO" id="GO:0006302">
    <property type="term" value="P:double-strand break repair"/>
    <property type="evidence" value="ECO:0007669"/>
    <property type="project" value="InterPro"/>
</dbReference>
<dbReference type="GO" id="GO:0005524">
    <property type="term" value="F:ATP binding"/>
    <property type="evidence" value="ECO:0007669"/>
    <property type="project" value="UniProtKB-KW"/>
</dbReference>
<feature type="coiled-coil region" evidence="19">
    <location>
        <begin position="971"/>
        <end position="1031"/>
    </location>
</feature>
<evidence type="ECO:0000256" key="18">
    <source>
        <dbReference type="PROSITE-ProRule" id="PRU00471"/>
    </source>
</evidence>
<evidence type="ECO:0000256" key="5">
    <source>
        <dbReference type="ARBA" id="ARBA00022454"/>
    </source>
</evidence>
<dbReference type="Gene3D" id="3.40.50.300">
    <property type="entry name" value="P-loop containing nucleotide triphosphate hydrolases"/>
    <property type="match status" value="2"/>
</dbReference>
<dbReference type="GO" id="GO:0003691">
    <property type="term" value="F:double-stranded telomeric DNA binding"/>
    <property type="evidence" value="ECO:0007669"/>
    <property type="project" value="TreeGrafter"/>
</dbReference>
<feature type="binding site" evidence="18">
    <location>
        <position position="654"/>
    </location>
    <ligand>
        <name>Zn(2+)</name>
        <dbReference type="ChEBI" id="CHEBI:29105"/>
    </ligand>
</feature>
<evidence type="ECO:0000256" key="6">
    <source>
        <dbReference type="ARBA" id="ARBA00022723"/>
    </source>
</evidence>
<evidence type="ECO:0000256" key="7">
    <source>
        <dbReference type="ARBA" id="ARBA00022741"/>
    </source>
</evidence>
<feature type="coiled-coil region" evidence="19">
    <location>
        <begin position="888"/>
        <end position="933"/>
    </location>
</feature>
<feature type="coiled-coil region" evidence="19">
    <location>
        <begin position="685"/>
        <end position="753"/>
    </location>
</feature>
<feature type="domain" description="Zinc-hook" evidence="20">
    <location>
        <begin position="610"/>
        <end position="707"/>
    </location>
</feature>
<evidence type="ECO:0000256" key="12">
    <source>
        <dbReference type="ARBA" id="ARBA00022842"/>
    </source>
</evidence>
<dbReference type="EMBL" id="UYYF01004518">
    <property type="protein sequence ID" value="VDN05001.1"/>
    <property type="molecule type" value="Genomic_DNA"/>
</dbReference>
<evidence type="ECO:0000256" key="13">
    <source>
        <dbReference type="ARBA" id="ARBA00023054"/>
    </source>
</evidence>
<evidence type="ECO:0000256" key="14">
    <source>
        <dbReference type="ARBA" id="ARBA00023204"/>
    </source>
</evidence>
<dbReference type="GO" id="GO:0007004">
    <property type="term" value="P:telomere maintenance via telomerase"/>
    <property type="evidence" value="ECO:0007669"/>
    <property type="project" value="TreeGrafter"/>
</dbReference>
<dbReference type="GO" id="GO:0030870">
    <property type="term" value="C:Mre11 complex"/>
    <property type="evidence" value="ECO:0007669"/>
    <property type="project" value="InterPro"/>
</dbReference>
<gene>
    <name evidence="21" type="ORF">TCLT_LOCUS7535</name>
</gene>
<dbReference type="PANTHER" id="PTHR18867">
    <property type="entry name" value="RAD50"/>
    <property type="match status" value="1"/>
</dbReference>
<evidence type="ECO:0000256" key="9">
    <source>
        <dbReference type="ARBA" id="ARBA00022801"/>
    </source>
</evidence>
<protein>
    <submittedName>
        <fullName evidence="23">Zinc-hook domain-containing protein</fullName>
    </submittedName>
</protein>
<evidence type="ECO:0000313" key="23">
    <source>
        <dbReference type="WBParaSite" id="TCLT_0000754601-mRNA-1"/>
    </source>
</evidence>
<dbReference type="SUPFAM" id="SSF52540">
    <property type="entry name" value="P-loop containing nucleoside triphosphate hydrolases"/>
    <property type="match status" value="2"/>
</dbReference>
<evidence type="ECO:0000256" key="17">
    <source>
        <dbReference type="ARBA" id="ARBA00049360"/>
    </source>
</evidence>
<keyword evidence="12" id="KW-0460">Magnesium</keyword>
<dbReference type="PANTHER" id="PTHR18867:SF12">
    <property type="entry name" value="DNA REPAIR PROTEIN RAD50"/>
    <property type="match status" value="1"/>
</dbReference>
<dbReference type="GO" id="GO:0051880">
    <property type="term" value="F:G-quadruplex DNA binding"/>
    <property type="evidence" value="ECO:0007669"/>
    <property type="project" value="TreeGrafter"/>
</dbReference>
<dbReference type="Proteomes" id="UP000276776">
    <property type="component" value="Unassembled WGS sequence"/>
</dbReference>
<dbReference type="GO" id="GO:0000722">
    <property type="term" value="P:telomere maintenance via recombination"/>
    <property type="evidence" value="ECO:0007669"/>
    <property type="project" value="TreeGrafter"/>
</dbReference>
<evidence type="ECO:0000256" key="8">
    <source>
        <dbReference type="ARBA" id="ARBA00022763"/>
    </source>
</evidence>
<dbReference type="PROSITE" id="PS51131">
    <property type="entry name" value="ZN_HOOK"/>
    <property type="match status" value="1"/>
</dbReference>
<sequence length="1273" mass="148218">MSLLDTVELQGIRGVGVGPQNANVIEFLSPLTIICGPNGAGKTTIIEALKYVTTGELPKGSFQAFIHDMRLADRTRVDASVKLKFKDIKGRCCVVTRRLMQSKGAKGKVTNKSEESTIAIEKEPGEWKSLSSKVIDCRKEILNLLGLPAAILEYVVFCHQEESSWPLDEPKKLKERFDEIFQVTGYVKAIEVLKKELKENLHNECVNLKILVARNEKEISLNESALKEKFTQKAEKVVELEKAEMLRKRHDMVEAERQILVDQIKNFSVADYEGNIDELKHEIESILQSDEFENAQRNRERIDLEIETLNNKIKKYMSKKEMLNNEIVQLKSVQMMREKLNIEKKQCLEKCSRNFDLKSEHLIVYISNSYKADLQAERERLQLVCQEEIDGISERLAQITFTAEMKSKECKRLERDISAAEFDLLEASTSLQELNHLQNEISEQEKVLETLQNNERLTKSVQNLKDERDDIASKIEKLKKECRIKENAEEIENKINEKNNELKKFEEQLHALKSKHRSSFLQIFNSEEPEFPLCGKPFISSDQLNIHIRKIMRNLTAAEDEFKIREKEISRIQFTISQISREIDQLSEQTASYRQKIKKFCMFSKVVTHENEVETRLNEVKTLLKKSQQDSGRVDGCAYLYEQWDEEVAMKKCCPLCERPCENTEDSMILREKLKLRKSNLPKEAETLLRKMKNYEDMHNELMEIMPYVGMLEKSNREKEHLQENLIKAEEKMRQLEGEFSKAKSERDTLFEKSNVIRDVQTDASLMDNIWKSVSCSKRSIQLLNAEVDFETCSERSLNEIRKEIKINEERFKEMIDELDMVQAAAYEKNKLIEKLNGTKEQRMKLGDKILRLDSFKKVLNVRQKEYQEVVEELKKITLKQPIVEQELQAKKEERSILQNRNINKEAELMRLLRDLEDSAKELESLDVKLQNMGDGSEDIKLREEDLSKVNTEIDMCNAKICQLMGQIDYLSSKQERKHRLEDQLRKLELQERIRILDQSLEDTKWHGKPYAELKKEHDVLLNKLTELQLIVENKKGIYCEQKKRLVVLEKTLSSAEYAKFKEDFKKEVVKKCVTTKTIEDLMNYIRVVDDSVVKFHAQKMEEINEVLGSLWEKVYHGSDIETIQIKSESAGEMEKKKSYNYRVVMYVNGTEIDMPGRCSAGQKMLASILIRIALSDVFCDKCSIIALDEPTTNLDVLKVENLGDMLADIISVRCSNNAKTFQLIVITHDSRFVEHLRQLCRPEWVYSVSKNSEGLSRVKRHRNLEDAAMREE</sequence>
<keyword evidence="15" id="KW-0539">Nucleus</keyword>
<comment type="cofactor">
    <cofactor evidence="1">
        <name>Zn(2+)</name>
        <dbReference type="ChEBI" id="CHEBI:29105"/>
    </cofactor>
</comment>
<evidence type="ECO:0000256" key="10">
    <source>
        <dbReference type="ARBA" id="ARBA00022833"/>
    </source>
</evidence>
<keyword evidence="9" id="KW-0378">Hydrolase</keyword>
<dbReference type="InterPro" id="IPR013134">
    <property type="entry name" value="Zn_hook_RAD50"/>
</dbReference>
<evidence type="ECO:0000256" key="1">
    <source>
        <dbReference type="ARBA" id="ARBA00001947"/>
    </source>
</evidence>
<accession>A0A0N5D3N2</accession>
<evidence type="ECO:0000259" key="20">
    <source>
        <dbReference type="PROSITE" id="PS51131"/>
    </source>
</evidence>
<keyword evidence="8" id="KW-0227">DNA damage</keyword>
<evidence type="ECO:0000256" key="3">
    <source>
        <dbReference type="ARBA" id="ARBA00004286"/>
    </source>
</evidence>
<feature type="coiled-coil region" evidence="19">
    <location>
        <begin position="269"/>
        <end position="333"/>
    </location>
</feature>
<keyword evidence="5" id="KW-0158">Chromosome</keyword>
<dbReference type="GO" id="GO:0000794">
    <property type="term" value="C:condensed nuclear chromosome"/>
    <property type="evidence" value="ECO:0007669"/>
    <property type="project" value="TreeGrafter"/>
</dbReference>
<evidence type="ECO:0000256" key="4">
    <source>
        <dbReference type="ARBA" id="ARBA00009439"/>
    </source>
</evidence>
<dbReference type="OrthoDB" id="18797at2759"/>
<dbReference type="STRING" id="103827.A0A0N5D3N2"/>
<keyword evidence="16" id="KW-0469">Meiosis</keyword>
<dbReference type="WBParaSite" id="TCLT_0000754601-mRNA-1">
    <property type="protein sequence ID" value="TCLT_0000754601-mRNA-1"/>
    <property type="gene ID" value="TCLT_0000754601"/>
</dbReference>
<evidence type="ECO:0000256" key="19">
    <source>
        <dbReference type="SAM" id="Coils"/>
    </source>
</evidence>
<dbReference type="GO" id="GO:0046872">
    <property type="term" value="F:metal ion binding"/>
    <property type="evidence" value="ECO:0007669"/>
    <property type="project" value="UniProtKB-UniRule"/>
</dbReference>
<feature type="binding site" evidence="18">
    <location>
        <position position="657"/>
    </location>
    <ligand>
        <name>Zn(2+)</name>
        <dbReference type="ChEBI" id="CHEBI:29105"/>
    </ligand>
</feature>
<keyword evidence="6 18" id="KW-0479">Metal-binding</keyword>
<dbReference type="GO" id="GO:0016887">
    <property type="term" value="F:ATP hydrolysis activity"/>
    <property type="evidence" value="ECO:0007669"/>
    <property type="project" value="InterPro"/>
</dbReference>
<dbReference type="InterPro" id="IPR004584">
    <property type="entry name" value="Rad50_eukaryotes"/>
</dbReference>
<dbReference type="GO" id="GO:0070192">
    <property type="term" value="P:chromosome organization involved in meiotic cell cycle"/>
    <property type="evidence" value="ECO:0007669"/>
    <property type="project" value="TreeGrafter"/>
</dbReference>
<dbReference type="NCBIfam" id="TIGR00606">
    <property type="entry name" value="rad50"/>
    <property type="match status" value="1"/>
</dbReference>
<keyword evidence="11" id="KW-0067">ATP-binding</keyword>
<dbReference type="AlphaFoldDB" id="A0A0N5D3N2"/>
<dbReference type="OMA" id="FSDYYYR"/>
<keyword evidence="13 19" id="KW-0175">Coiled coil</keyword>